<dbReference type="EMBL" id="CM051395">
    <property type="protein sequence ID" value="KAJ4725143.1"/>
    <property type="molecule type" value="Genomic_DNA"/>
</dbReference>
<gene>
    <name evidence="1" type="ORF">OWV82_004053</name>
</gene>
<name>A0ACC1YPR2_MELAZ</name>
<accession>A0ACC1YPR2</accession>
<sequence>MGKEQKKLVLGAASVVFLLLLTCLYAALFTSNSMPFKSWKQKLSNWRSIGSKRPDEGMKVRDSLEFLLRRLVRGEDRIKLDTTGFSCHSDLHSELCLVNKPVRIDDNGLTVYIPSSDSSINRTVKPYANRDDATAMSRVSSVQIVNGDADLPACHFSHNVPAVVFCAGGFAGNLFHEINEVIIPLFITSRHFQSHLKFVITDYKSCVHCFPGAVVGLKYHGNLAMNTTDIPGGYSMLDFKQFLRKCYNLKIKNVFEIKREKPILILISRQKSRKFLNEDEMVAMLVELGFQVVVTRPERMSNLNKFAKLLNSCSVLVGAHGAGLTNEVFLPSGAVVLQVVPLGLEWASTNYFSAPARGMGVQYLEYKIEPEESSV</sequence>
<keyword evidence="2" id="KW-1185">Reference proteome</keyword>
<protein>
    <submittedName>
        <fullName evidence="1">Glycosyltransferase family 61 protein</fullName>
    </submittedName>
</protein>
<evidence type="ECO:0000313" key="1">
    <source>
        <dbReference type="EMBL" id="KAJ4725143.1"/>
    </source>
</evidence>
<organism evidence="1 2">
    <name type="scientific">Melia azedarach</name>
    <name type="common">Chinaberry tree</name>
    <dbReference type="NCBI Taxonomy" id="155640"/>
    <lineage>
        <taxon>Eukaryota</taxon>
        <taxon>Viridiplantae</taxon>
        <taxon>Streptophyta</taxon>
        <taxon>Embryophyta</taxon>
        <taxon>Tracheophyta</taxon>
        <taxon>Spermatophyta</taxon>
        <taxon>Magnoliopsida</taxon>
        <taxon>eudicotyledons</taxon>
        <taxon>Gunneridae</taxon>
        <taxon>Pentapetalae</taxon>
        <taxon>rosids</taxon>
        <taxon>malvids</taxon>
        <taxon>Sapindales</taxon>
        <taxon>Meliaceae</taxon>
        <taxon>Melia</taxon>
    </lineage>
</organism>
<reference evidence="1 2" key="1">
    <citation type="journal article" date="2023" name="Science">
        <title>Complex scaffold remodeling in plant triterpene biosynthesis.</title>
        <authorList>
            <person name="De La Pena R."/>
            <person name="Hodgson H."/>
            <person name="Liu J.C."/>
            <person name="Stephenson M.J."/>
            <person name="Martin A.C."/>
            <person name="Owen C."/>
            <person name="Harkess A."/>
            <person name="Leebens-Mack J."/>
            <person name="Jimenez L.E."/>
            <person name="Osbourn A."/>
            <person name="Sattely E.S."/>
        </authorList>
    </citation>
    <scope>NUCLEOTIDE SEQUENCE [LARGE SCALE GENOMIC DNA]</scope>
    <source>
        <strain evidence="2">cv. JPN11</strain>
        <tissue evidence="1">Leaf</tissue>
    </source>
</reference>
<proteinExistence type="predicted"/>
<dbReference type="Proteomes" id="UP001164539">
    <property type="component" value="Chromosome 2"/>
</dbReference>
<evidence type="ECO:0000313" key="2">
    <source>
        <dbReference type="Proteomes" id="UP001164539"/>
    </source>
</evidence>
<comment type="caution">
    <text evidence="1">The sequence shown here is derived from an EMBL/GenBank/DDBJ whole genome shotgun (WGS) entry which is preliminary data.</text>
</comment>